<dbReference type="PROSITE" id="PS50012">
    <property type="entry name" value="RCC1_3"/>
    <property type="match status" value="7"/>
</dbReference>
<feature type="repeat" description="RCC1" evidence="2">
    <location>
        <begin position="408"/>
        <end position="467"/>
    </location>
</feature>
<feature type="repeat" description="RCC1" evidence="2">
    <location>
        <begin position="303"/>
        <end position="357"/>
    </location>
</feature>
<feature type="repeat" description="RCC1" evidence="2">
    <location>
        <begin position="253"/>
        <end position="302"/>
    </location>
</feature>
<dbReference type="PROSITE" id="PS00626">
    <property type="entry name" value="RCC1_2"/>
    <property type="match status" value="1"/>
</dbReference>
<proteinExistence type="predicted"/>
<feature type="repeat" description="RCC1" evidence="2">
    <location>
        <begin position="65"/>
        <end position="117"/>
    </location>
</feature>
<protein>
    <recommendedName>
        <fullName evidence="3">RCC1-like domain-containing protein</fullName>
    </recommendedName>
</protein>
<dbReference type="Gene3D" id="2.130.10.30">
    <property type="entry name" value="Regulator of chromosome condensation 1/beta-lactamase-inhibitor protein II"/>
    <property type="match status" value="3"/>
</dbReference>
<dbReference type="Pfam" id="PF00415">
    <property type="entry name" value="RCC1"/>
    <property type="match status" value="1"/>
</dbReference>
<accession>A0A8J8NZ81</accession>
<evidence type="ECO:0000256" key="2">
    <source>
        <dbReference type="PROSITE-ProRule" id="PRU00235"/>
    </source>
</evidence>
<reference evidence="4" key="1">
    <citation type="submission" date="2019-06" db="EMBL/GenBank/DDBJ databases">
        <authorList>
            <person name="Zheng W."/>
        </authorList>
    </citation>
    <scope>NUCLEOTIDE SEQUENCE</scope>
    <source>
        <strain evidence="4">QDHG01</strain>
    </source>
</reference>
<gene>
    <name evidence="4" type="ORF">FGO68_gene2459</name>
</gene>
<evidence type="ECO:0000259" key="3">
    <source>
        <dbReference type="Pfam" id="PF25390"/>
    </source>
</evidence>
<feature type="repeat" description="RCC1" evidence="2">
    <location>
        <begin position="176"/>
        <end position="252"/>
    </location>
</feature>
<dbReference type="PRINTS" id="PR00633">
    <property type="entry name" value="RCCNDNSATION"/>
</dbReference>
<dbReference type="SUPFAM" id="SSF50985">
    <property type="entry name" value="RCC1/BLIP-II"/>
    <property type="match status" value="2"/>
</dbReference>
<dbReference type="Pfam" id="PF25390">
    <property type="entry name" value="WD40_RLD"/>
    <property type="match status" value="1"/>
</dbReference>
<dbReference type="OrthoDB" id="10256179at2759"/>
<dbReference type="InterPro" id="IPR051210">
    <property type="entry name" value="Ub_ligase/GEF_domain"/>
</dbReference>
<dbReference type="AlphaFoldDB" id="A0A8J8NZ81"/>
<dbReference type="InterPro" id="IPR058923">
    <property type="entry name" value="RCC1-like_dom"/>
</dbReference>
<dbReference type="PANTHER" id="PTHR22870:SF155">
    <property type="entry name" value="E3 UBIQUITIN-PROTEIN LIGASE HERC1-RELATED"/>
    <property type="match status" value="1"/>
</dbReference>
<feature type="repeat" description="RCC1" evidence="2">
    <location>
        <begin position="118"/>
        <end position="175"/>
    </location>
</feature>
<dbReference type="InterPro" id="IPR009091">
    <property type="entry name" value="RCC1/BLIP-II"/>
</dbReference>
<evidence type="ECO:0000313" key="4">
    <source>
        <dbReference type="EMBL" id="TNV84353.1"/>
    </source>
</evidence>
<feature type="repeat" description="RCC1" evidence="2">
    <location>
        <begin position="358"/>
        <end position="407"/>
    </location>
</feature>
<dbReference type="PANTHER" id="PTHR22870">
    <property type="entry name" value="REGULATOR OF CHROMOSOME CONDENSATION"/>
    <property type="match status" value="1"/>
</dbReference>
<keyword evidence="5" id="KW-1185">Reference proteome</keyword>
<organism evidence="4 5">
    <name type="scientific">Halteria grandinella</name>
    <dbReference type="NCBI Taxonomy" id="5974"/>
    <lineage>
        <taxon>Eukaryota</taxon>
        <taxon>Sar</taxon>
        <taxon>Alveolata</taxon>
        <taxon>Ciliophora</taxon>
        <taxon>Intramacronucleata</taxon>
        <taxon>Spirotrichea</taxon>
        <taxon>Stichotrichia</taxon>
        <taxon>Sporadotrichida</taxon>
        <taxon>Halteriidae</taxon>
        <taxon>Halteria</taxon>
    </lineage>
</organism>
<dbReference type="Pfam" id="PF13540">
    <property type="entry name" value="RCC1_2"/>
    <property type="match status" value="1"/>
</dbReference>
<keyword evidence="1" id="KW-0677">Repeat</keyword>
<evidence type="ECO:0000313" key="5">
    <source>
        <dbReference type="Proteomes" id="UP000785679"/>
    </source>
</evidence>
<dbReference type="Proteomes" id="UP000785679">
    <property type="component" value="Unassembled WGS sequence"/>
</dbReference>
<name>A0A8J8NZ81_HALGN</name>
<dbReference type="EMBL" id="RRYP01002864">
    <property type="protein sequence ID" value="TNV84353.1"/>
    <property type="molecule type" value="Genomic_DNA"/>
</dbReference>
<feature type="domain" description="RCC1-like" evidence="3">
    <location>
        <begin position="225"/>
        <end position="465"/>
    </location>
</feature>
<dbReference type="InterPro" id="IPR000408">
    <property type="entry name" value="Reg_chr_condens"/>
</dbReference>
<comment type="caution">
    <text evidence="4">The sequence shown here is derived from an EMBL/GenBank/DDBJ whole genome shotgun (WGS) entry which is preliminary data.</text>
</comment>
<evidence type="ECO:0000256" key="1">
    <source>
        <dbReference type="ARBA" id="ARBA00022737"/>
    </source>
</evidence>
<sequence length="469" mass="50337">MRDGLVSPAAFFSTFRGKTVQGLLQGTAQKSKQGGLMGALFGMGVVGCYLFTNKEAASSAAPQKRIVFSWGAGNQGQLGNGAESLSVSTPTIIGSLSDEEIVHITASGDVSAAITARGQVFTWGRTKGGQLNSAQDQAGVSQTTNLVMPTPLEAEGITFKQVALGKNHAAAVTDNGKLLTWGNPDEGKLGHAPKVETEEEKKKKFELYKKKGYSPRNYAEKNEIDFVNGALEGKKVAQVACGFQHTAVITEDGEVYTWGHGKSGALGHGNWDQVTLPKKVENLNNIVKIECGIDFTLCMDKDGKLYSWGSNRYGQLCVPGQTTIKLNKPTQIHLPHAVGKVANFTAGEEHCALLNDKGEVFTWGYGNDGQLGHADRQNLNQPRKLNFDQKIERVVCGGGHTGIITEGGQLYLFGRGRDGQLGRGGEVESIAAYRTEPKRVNSLQKEHNVLVEEIALGSNHCLALAVKKI</sequence>